<reference evidence="3 4" key="1">
    <citation type="submission" date="2024-08" db="EMBL/GenBank/DDBJ databases">
        <authorList>
            <person name="Will J Nash"/>
            <person name="Angela Man"/>
            <person name="Seanna McTaggart"/>
            <person name="Kendall Baker"/>
            <person name="Tom Barker"/>
            <person name="Leah Catchpole"/>
            <person name="Alex Durrant"/>
            <person name="Karim Gharbi"/>
            <person name="Naomi Irish"/>
            <person name="Gemy Kaithakottil"/>
            <person name="Debby Ku"/>
            <person name="Aaliyah Providence"/>
            <person name="Felix Shaw"/>
            <person name="David Swarbreck"/>
            <person name="Chris Watkins"/>
            <person name="Ann M. McCartney"/>
            <person name="Giulio Formenti"/>
            <person name="Alice Mouton"/>
            <person name="Noel Vella"/>
            <person name="Bjorn M von Reumont"/>
            <person name="Adriana Vella"/>
            <person name="Wilfried Haerty"/>
        </authorList>
    </citation>
    <scope>NUCLEOTIDE SEQUENCE [LARGE SCALE GENOMIC DNA]</scope>
</reference>
<dbReference type="SUPFAM" id="SSF46938">
    <property type="entry name" value="CRAL/TRIO N-terminal domain"/>
    <property type="match status" value="1"/>
</dbReference>
<evidence type="ECO:0000259" key="2">
    <source>
        <dbReference type="PROSITE" id="PS50191"/>
    </source>
</evidence>
<feature type="domain" description="CRAL-TRIO" evidence="2">
    <location>
        <begin position="135"/>
        <end position="297"/>
    </location>
</feature>
<sequence length="328" mass="38216">MYVRQERITRGEKSSLSRPMEGRSVQDLKRLDLPELKIGKYVFRAELDEPDEFYLEKAKNELRETPEVVEQALKDFRALLKGEPNLIVPDDDEFFIKFLRPCKWYPKSSFELMKRFYQYRTKYPRYCDNLVPSNEKKVLSSDLLIPIPERTIDSCRILQINCGKLWNPKTIHVNEILRSVMLALEAATAEPRTQIAGVHVILNMDGLTLSHVTQFGPSIAAAITEWVQRCLPCRLKGIHVINQPYIFNMVFAFFKPFLLEKTRKRIYFHGTNRSTLISALGKKCVPTAFGGELDMPDELIGPNIYEYFHWFEKEFEASNKYGYVKSVE</sequence>
<dbReference type="InterPro" id="IPR001251">
    <property type="entry name" value="CRAL-TRIO_dom"/>
</dbReference>
<accession>A0ABP1NXR5</accession>
<dbReference type="InterPro" id="IPR011074">
    <property type="entry name" value="CRAL/TRIO_N_dom"/>
</dbReference>
<organism evidence="3 4">
    <name type="scientific">Xylocopa violacea</name>
    <name type="common">Violet carpenter bee</name>
    <name type="synonym">Apis violacea</name>
    <dbReference type="NCBI Taxonomy" id="135666"/>
    <lineage>
        <taxon>Eukaryota</taxon>
        <taxon>Metazoa</taxon>
        <taxon>Ecdysozoa</taxon>
        <taxon>Arthropoda</taxon>
        <taxon>Hexapoda</taxon>
        <taxon>Insecta</taxon>
        <taxon>Pterygota</taxon>
        <taxon>Neoptera</taxon>
        <taxon>Endopterygota</taxon>
        <taxon>Hymenoptera</taxon>
        <taxon>Apocrita</taxon>
        <taxon>Aculeata</taxon>
        <taxon>Apoidea</taxon>
        <taxon>Anthophila</taxon>
        <taxon>Apidae</taxon>
        <taxon>Xylocopa</taxon>
        <taxon>Xylocopa</taxon>
    </lineage>
</organism>
<evidence type="ECO:0000313" key="3">
    <source>
        <dbReference type="EMBL" id="CAL7944010.1"/>
    </source>
</evidence>
<dbReference type="Gene3D" id="1.20.5.1200">
    <property type="entry name" value="Alpha-tocopherol transfer"/>
    <property type="match status" value="1"/>
</dbReference>
<dbReference type="SUPFAM" id="SSF52087">
    <property type="entry name" value="CRAL/TRIO domain"/>
    <property type="match status" value="1"/>
</dbReference>
<gene>
    <name evidence="3" type="ORF">XYLVIOL_LOCUS6424</name>
</gene>
<dbReference type="SMART" id="SM00516">
    <property type="entry name" value="SEC14"/>
    <property type="match status" value="1"/>
</dbReference>
<evidence type="ECO:0000313" key="4">
    <source>
        <dbReference type="Proteomes" id="UP001642520"/>
    </source>
</evidence>
<evidence type="ECO:0000256" key="1">
    <source>
        <dbReference type="SAM" id="MobiDB-lite"/>
    </source>
</evidence>
<dbReference type="PANTHER" id="PTHR10174">
    <property type="entry name" value="ALPHA-TOCOPHEROL TRANSFER PROTEIN-RELATED"/>
    <property type="match status" value="1"/>
</dbReference>
<dbReference type="CDD" id="cd00170">
    <property type="entry name" value="SEC14"/>
    <property type="match status" value="1"/>
</dbReference>
<keyword evidence="4" id="KW-1185">Reference proteome</keyword>
<proteinExistence type="predicted"/>
<dbReference type="EMBL" id="CAXAJV020001293">
    <property type="protein sequence ID" value="CAL7944010.1"/>
    <property type="molecule type" value="Genomic_DNA"/>
</dbReference>
<dbReference type="Pfam" id="PF00650">
    <property type="entry name" value="CRAL_TRIO"/>
    <property type="match status" value="1"/>
</dbReference>
<dbReference type="InterPro" id="IPR036865">
    <property type="entry name" value="CRAL-TRIO_dom_sf"/>
</dbReference>
<feature type="region of interest" description="Disordered" evidence="1">
    <location>
        <begin position="1"/>
        <end position="20"/>
    </location>
</feature>
<dbReference type="Proteomes" id="UP001642520">
    <property type="component" value="Unassembled WGS sequence"/>
</dbReference>
<dbReference type="SMART" id="SM01100">
    <property type="entry name" value="CRAL_TRIO_N"/>
    <property type="match status" value="1"/>
</dbReference>
<name>A0ABP1NXR5_XYLVO</name>
<comment type="caution">
    <text evidence="3">The sequence shown here is derived from an EMBL/GenBank/DDBJ whole genome shotgun (WGS) entry which is preliminary data.</text>
</comment>
<dbReference type="PRINTS" id="PR00180">
    <property type="entry name" value="CRETINALDHBP"/>
</dbReference>
<dbReference type="PROSITE" id="PS50191">
    <property type="entry name" value="CRAL_TRIO"/>
    <property type="match status" value="1"/>
</dbReference>
<dbReference type="Gene3D" id="3.40.525.10">
    <property type="entry name" value="CRAL-TRIO lipid binding domain"/>
    <property type="match status" value="1"/>
</dbReference>
<dbReference type="InterPro" id="IPR036273">
    <property type="entry name" value="CRAL/TRIO_N_dom_sf"/>
</dbReference>
<dbReference type="PANTHER" id="PTHR10174:SF220">
    <property type="entry name" value="LD41874P"/>
    <property type="match status" value="1"/>
</dbReference>
<protein>
    <recommendedName>
        <fullName evidence="2">CRAL-TRIO domain-containing protein</fullName>
    </recommendedName>
</protein>
<dbReference type="Gene3D" id="1.10.8.20">
    <property type="entry name" value="N-terminal domain of phosphatidylinositol transfer protein sec14p"/>
    <property type="match status" value="1"/>
</dbReference>